<proteinExistence type="predicted"/>
<keyword evidence="3" id="KW-0378">Hydrolase</keyword>
<keyword evidence="4" id="KW-1185">Reference proteome</keyword>
<feature type="domain" description="Band 7" evidence="2">
    <location>
        <begin position="40"/>
        <end position="217"/>
    </location>
</feature>
<evidence type="ECO:0000256" key="1">
    <source>
        <dbReference type="ARBA" id="ARBA00004167"/>
    </source>
</evidence>
<dbReference type="RefSeq" id="WP_184430733.1">
    <property type="nucleotide sequence ID" value="NZ_JABDTL010000001.1"/>
</dbReference>
<dbReference type="SMART" id="SM00244">
    <property type="entry name" value="PHB"/>
    <property type="match status" value="1"/>
</dbReference>
<comment type="caution">
    <text evidence="3">The sequence shown here is derived from an EMBL/GenBank/DDBJ whole genome shotgun (WGS) entry which is preliminary data.</text>
</comment>
<dbReference type="GO" id="GO:0008233">
    <property type="term" value="F:peptidase activity"/>
    <property type="evidence" value="ECO:0007669"/>
    <property type="project" value="UniProtKB-KW"/>
</dbReference>
<sequence>MPGSKRPSSSSVGAGVGRMFRGMAWGWVAVALILLISIPQAFTYVNPGHVGIVIHKLRGGVDPKPMSAGMHLRNPFTTGIEEYPVYMQTLVLARANTNNSNDEINVNSMEGQPVSMDVSLSFELEPARAPLLYQTFRTDIETIQHSYLKQAIRQALQEVVGSEEIAAILGPKKAQTVMQAQGLLSQRLAPYGFVVKQFTINEIRAPGAVMDAINAKNVMQQQALTAQNELQKNMYQAQGDSIKAAGRAKAILAEAQAQAEANRLLSQSITGTLVQYEMTKRWDGKMPQVSGSAMPMIQLPMQQR</sequence>
<dbReference type="PANTHER" id="PTHR42911">
    <property type="entry name" value="MODULATOR OF FTSH PROTEASE HFLC"/>
    <property type="match status" value="1"/>
</dbReference>
<dbReference type="PANTHER" id="PTHR42911:SF1">
    <property type="entry name" value="MODULATOR OF FTSH PROTEASE HFLC"/>
    <property type="match status" value="1"/>
</dbReference>
<dbReference type="Proteomes" id="UP000582837">
    <property type="component" value="Unassembled WGS sequence"/>
</dbReference>
<dbReference type="AlphaFoldDB" id="A0A841GXZ5"/>
<dbReference type="EMBL" id="JACHIA010000005">
    <property type="protein sequence ID" value="MBB6070616.1"/>
    <property type="molecule type" value="Genomic_DNA"/>
</dbReference>
<dbReference type="Pfam" id="PF01145">
    <property type="entry name" value="Band_7"/>
    <property type="match status" value="1"/>
</dbReference>
<evidence type="ECO:0000259" key="2">
    <source>
        <dbReference type="SMART" id="SM00244"/>
    </source>
</evidence>
<dbReference type="SUPFAM" id="SSF117892">
    <property type="entry name" value="Band 7/SPFH domain"/>
    <property type="match status" value="1"/>
</dbReference>
<dbReference type="GO" id="GO:0016020">
    <property type="term" value="C:membrane"/>
    <property type="evidence" value="ECO:0007669"/>
    <property type="project" value="UniProtKB-SubCell"/>
</dbReference>
<reference evidence="3 4" key="1">
    <citation type="submission" date="2020-08" db="EMBL/GenBank/DDBJ databases">
        <title>Genomic Encyclopedia of Type Strains, Phase IV (KMG-IV): sequencing the most valuable type-strain genomes for metagenomic binning, comparative biology and taxonomic classification.</title>
        <authorList>
            <person name="Goeker M."/>
        </authorList>
    </citation>
    <scope>NUCLEOTIDE SEQUENCE [LARGE SCALE GENOMIC DNA]</scope>
    <source>
        <strain evidence="3 4">DSM 29007</strain>
    </source>
</reference>
<keyword evidence="3" id="KW-0645">Protease</keyword>
<accession>A0A841GXZ5</accession>
<gene>
    <name evidence="3" type="ORF">HNQ61_002237</name>
</gene>
<evidence type="ECO:0000313" key="4">
    <source>
        <dbReference type="Proteomes" id="UP000582837"/>
    </source>
</evidence>
<comment type="subcellular location">
    <subcellularLocation>
        <location evidence="1">Membrane</location>
        <topology evidence="1">Single-pass membrane protein</topology>
    </subcellularLocation>
</comment>
<protein>
    <submittedName>
        <fullName evidence="3">Regulator of protease activity HflC (Stomatin/prohibitin superfamily)</fullName>
    </submittedName>
</protein>
<dbReference type="CDD" id="cd03401">
    <property type="entry name" value="SPFH_prohibitin"/>
    <property type="match status" value="1"/>
</dbReference>
<dbReference type="Gene3D" id="3.30.479.30">
    <property type="entry name" value="Band 7 domain"/>
    <property type="match status" value="1"/>
</dbReference>
<organism evidence="3 4">
    <name type="scientific">Longimicrobium terrae</name>
    <dbReference type="NCBI Taxonomy" id="1639882"/>
    <lineage>
        <taxon>Bacteria</taxon>
        <taxon>Pseudomonadati</taxon>
        <taxon>Gemmatimonadota</taxon>
        <taxon>Longimicrobiia</taxon>
        <taxon>Longimicrobiales</taxon>
        <taxon>Longimicrobiaceae</taxon>
        <taxon>Longimicrobium</taxon>
    </lineage>
</organism>
<evidence type="ECO:0000313" key="3">
    <source>
        <dbReference type="EMBL" id="MBB6070616.1"/>
    </source>
</evidence>
<dbReference type="InterPro" id="IPR036013">
    <property type="entry name" value="Band_7/SPFH_dom_sf"/>
</dbReference>
<dbReference type="GO" id="GO:0006508">
    <property type="term" value="P:proteolysis"/>
    <property type="evidence" value="ECO:0007669"/>
    <property type="project" value="UniProtKB-KW"/>
</dbReference>
<name>A0A841GXZ5_9BACT</name>
<dbReference type="InterPro" id="IPR000163">
    <property type="entry name" value="Prohibitin"/>
</dbReference>
<dbReference type="InterPro" id="IPR001107">
    <property type="entry name" value="Band_7"/>
</dbReference>